<dbReference type="InterPro" id="IPR003789">
    <property type="entry name" value="Asn/Gln_tRNA_amidoTrase-B-like"/>
</dbReference>
<protein>
    <recommendedName>
        <fullName evidence="3">GatB/Yqey</fullName>
    </recommendedName>
</protein>
<dbReference type="Proteomes" id="UP000033995">
    <property type="component" value="Unassembled WGS sequence"/>
</dbReference>
<dbReference type="InterPro" id="IPR019004">
    <property type="entry name" value="YqeY/Aim41"/>
</dbReference>
<gene>
    <name evidence="1" type="ORF">UR38_C0002G0081</name>
</gene>
<dbReference type="Gene3D" id="1.10.1510.10">
    <property type="entry name" value="Uncharacterised protein YqeY/AIM41 PF09424, N-terminal domain"/>
    <property type="match status" value="1"/>
</dbReference>
<accession>A0A0F9ZUC3</accession>
<evidence type="ECO:0000313" key="1">
    <source>
        <dbReference type="EMBL" id="KKP47978.1"/>
    </source>
</evidence>
<evidence type="ECO:0008006" key="3">
    <source>
        <dbReference type="Google" id="ProtNLM"/>
    </source>
</evidence>
<dbReference type="Pfam" id="PF09424">
    <property type="entry name" value="YqeY"/>
    <property type="match status" value="1"/>
</dbReference>
<evidence type="ECO:0000313" key="2">
    <source>
        <dbReference type="Proteomes" id="UP000033995"/>
    </source>
</evidence>
<comment type="caution">
    <text evidence="1">The sequence shown here is derived from an EMBL/GenBank/DDBJ whole genome shotgun (WGS) entry which is preliminary data.</text>
</comment>
<dbReference type="InterPro" id="IPR023168">
    <property type="entry name" value="GatB_Yqey_C_2"/>
</dbReference>
<dbReference type="PANTHER" id="PTHR28055">
    <property type="entry name" value="ALTERED INHERITANCE OF MITOCHONDRIA PROTEIN 41, MITOCHONDRIAL"/>
    <property type="match status" value="1"/>
</dbReference>
<proteinExistence type="predicted"/>
<organism evidence="1 2">
    <name type="scientific">Candidatus Woesebacteria bacterium GW2011_GWA2_33_28</name>
    <dbReference type="NCBI Taxonomy" id="1618561"/>
    <lineage>
        <taxon>Bacteria</taxon>
        <taxon>Candidatus Woeseibacteriota</taxon>
    </lineage>
</organism>
<dbReference type="SUPFAM" id="SSF89095">
    <property type="entry name" value="GatB/YqeY motif"/>
    <property type="match status" value="1"/>
</dbReference>
<dbReference type="GO" id="GO:0016884">
    <property type="term" value="F:carbon-nitrogen ligase activity, with glutamine as amido-N-donor"/>
    <property type="evidence" value="ECO:0007669"/>
    <property type="project" value="InterPro"/>
</dbReference>
<dbReference type="Gene3D" id="1.10.10.410">
    <property type="match status" value="1"/>
</dbReference>
<reference evidence="1 2" key="1">
    <citation type="journal article" date="2015" name="Nature">
        <title>rRNA introns, odd ribosomes, and small enigmatic genomes across a large radiation of phyla.</title>
        <authorList>
            <person name="Brown C.T."/>
            <person name="Hug L.A."/>
            <person name="Thomas B.C."/>
            <person name="Sharon I."/>
            <person name="Castelle C.J."/>
            <person name="Singh A."/>
            <person name="Wilkins M.J."/>
            <person name="Williams K.H."/>
            <person name="Banfield J.F."/>
        </authorList>
    </citation>
    <scope>NUCLEOTIDE SEQUENCE [LARGE SCALE GENOMIC DNA]</scope>
</reference>
<dbReference type="InterPro" id="IPR042184">
    <property type="entry name" value="YqeY/Aim41_N"/>
</dbReference>
<dbReference type="EMBL" id="LBOZ01000002">
    <property type="protein sequence ID" value="KKP47978.1"/>
    <property type="molecule type" value="Genomic_DNA"/>
</dbReference>
<dbReference type="AlphaFoldDB" id="A0A0F9ZUC3"/>
<sequence>MISQNITKLIGEAMKAHDGVRLSTLRMLSSEFNYEKIRLQKELEESDEEKVIRKEVRKRKDAIEAFAKAGAVDRVELETKELNILQEFLPPGVSPEEVIKLIEDSIKEIDAKSIADMGKVIALVKSKSSGVDGATVAQIVREKLG</sequence>
<name>A0A0F9ZUC3_9BACT</name>
<dbReference type="PANTHER" id="PTHR28055:SF1">
    <property type="entry name" value="ALTERED INHERITANCE OF MITOCHONDRIA PROTEIN 41, MITOCHONDRIAL"/>
    <property type="match status" value="1"/>
</dbReference>